<organism evidence="1 2">
    <name type="scientific">Streptomyces virginiae</name>
    <name type="common">Streptomyces cinnamonensis</name>
    <dbReference type="NCBI Taxonomy" id="1961"/>
    <lineage>
        <taxon>Bacteria</taxon>
        <taxon>Bacillati</taxon>
        <taxon>Actinomycetota</taxon>
        <taxon>Actinomycetes</taxon>
        <taxon>Kitasatosporales</taxon>
        <taxon>Streptomycetaceae</taxon>
        <taxon>Streptomyces</taxon>
    </lineage>
</organism>
<keyword evidence="2" id="KW-1185">Reference proteome</keyword>
<dbReference type="EMBL" id="BNDV01000016">
    <property type="protein sequence ID" value="GHI16567.1"/>
    <property type="molecule type" value="Genomic_DNA"/>
</dbReference>
<comment type="caution">
    <text evidence="1">The sequence shown here is derived from an EMBL/GenBank/DDBJ whole genome shotgun (WGS) entry which is preliminary data.</text>
</comment>
<dbReference type="RefSeq" id="WP_191868976.1">
    <property type="nucleotide sequence ID" value="NZ_BMRU01000009.1"/>
</dbReference>
<protein>
    <submittedName>
        <fullName evidence="1">Uncharacterized protein</fullName>
    </submittedName>
</protein>
<gene>
    <name evidence="1" type="ORF">Scinn_60300</name>
</gene>
<proteinExistence type="predicted"/>
<name>A0ABQ3NUW5_STRVG</name>
<evidence type="ECO:0000313" key="1">
    <source>
        <dbReference type="EMBL" id="GHI16567.1"/>
    </source>
</evidence>
<reference evidence="2" key="1">
    <citation type="submission" date="2020-09" db="EMBL/GenBank/DDBJ databases">
        <title>Whole genome shotgun sequence of Streptomyces cinnamonensis NBRC 15873.</title>
        <authorList>
            <person name="Komaki H."/>
            <person name="Tamura T."/>
        </authorList>
    </citation>
    <scope>NUCLEOTIDE SEQUENCE [LARGE SCALE GENOMIC DNA]</scope>
    <source>
        <strain evidence="2">NBRC 15873</strain>
    </source>
</reference>
<dbReference type="GeneID" id="86955491"/>
<evidence type="ECO:0000313" key="2">
    <source>
        <dbReference type="Proteomes" id="UP000660554"/>
    </source>
</evidence>
<dbReference type="Proteomes" id="UP000660554">
    <property type="component" value="Unassembled WGS sequence"/>
</dbReference>
<sequence>MPATPLRPHIMALLFDMDFAHPGRSFHHLDGRPFTKEEQALANEATLEEFEAAGAEIHTEVTQEIADQALSDAVDLLRKYFAQNPAVVIPYMTDEDRGQYESLLSIAAADGGRFLPRKN</sequence>
<accession>A0ABQ3NUW5</accession>